<sequence length="192" mass="22213">MKRIGLLGGTFDPPHLAHLLIAEEAMESCALDEVWFMPSYRPPHIQGKTAHTDANDRVEMVRRAIRSNAHFKCSLVEIKRKGLSYTVDTLRELKANEPDNKFYFILGADMVDDLPLWHGIEELRRLTSFIGFQRKGYATGNPAHADVTYIDMPLIDISSSMIRKRLKQGRSCRYLMPDEVIKYIKERRLYED</sequence>
<keyword evidence="4 10" id="KW-0808">Transferase</keyword>
<dbReference type="HAMAP" id="MF_00244">
    <property type="entry name" value="NaMN_adenylyltr"/>
    <property type="match status" value="1"/>
</dbReference>
<dbReference type="PANTHER" id="PTHR39321">
    <property type="entry name" value="NICOTINATE-NUCLEOTIDE ADENYLYLTRANSFERASE-RELATED"/>
    <property type="match status" value="1"/>
</dbReference>
<dbReference type="NCBIfam" id="NF000840">
    <property type="entry name" value="PRK00071.1-3"/>
    <property type="match status" value="1"/>
</dbReference>
<reference evidence="12" key="1">
    <citation type="submission" date="2024-06" db="EMBL/GenBank/DDBJ databases">
        <authorList>
            <person name="Fan A."/>
            <person name="Zhang F.Y."/>
            <person name="Zhang L."/>
        </authorList>
    </citation>
    <scope>NUCLEOTIDE SEQUENCE</scope>
    <source>
        <strain evidence="12">Y61</strain>
    </source>
</reference>
<evidence type="ECO:0000256" key="7">
    <source>
        <dbReference type="ARBA" id="ARBA00022840"/>
    </source>
</evidence>
<evidence type="ECO:0000256" key="3">
    <source>
        <dbReference type="ARBA" id="ARBA00022642"/>
    </source>
</evidence>
<dbReference type="EMBL" id="CP159510">
    <property type="protein sequence ID" value="XCJ16560.1"/>
    <property type="molecule type" value="Genomic_DNA"/>
</dbReference>
<dbReference type="NCBIfam" id="NF000841">
    <property type="entry name" value="PRK00071.1-4"/>
    <property type="match status" value="1"/>
</dbReference>
<keyword evidence="5 10" id="KW-0548">Nucleotidyltransferase</keyword>
<comment type="pathway">
    <text evidence="2 10">Cofactor biosynthesis; NAD(+) biosynthesis; deamido-NAD(+) from nicotinate D-ribonucleotide: step 1/1.</text>
</comment>
<dbReference type="PANTHER" id="PTHR39321:SF3">
    <property type="entry name" value="PHOSPHOPANTETHEINE ADENYLYLTRANSFERASE"/>
    <property type="match status" value="1"/>
</dbReference>
<dbReference type="InterPro" id="IPR014729">
    <property type="entry name" value="Rossmann-like_a/b/a_fold"/>
</dbReference>
<evidence type="ECO:0000256" key="9">
    <source>
        <dbReference type="ARBA" id="ARBA00048721"/>
    </source>
</evidence>
<comment type="catalytic activity">
    <reaction evidence="9 10">
        <text>nicotinate beta-D-ribonucleotide + ATP + H(+) = deamido-NAD(+) + diphosphate</text>
        <dbReference type="Rhea" id="RHEA:22860"/>
        <dbReference type="ChEBI" id="CHEBI:15378"/>
        <dbReference type="ChEBI" id="CHEBI:30616"/>
        <dbReference type="ChEBI" id="CHEBI:33019"/>
        <dbReference type="ChEBI" id="CHEBI:57502"/>
        <dbReference type="ChEBI" id="CHEBI:58437"/>
        <dbReference type="EC" id="2.7.7.18"/>
    </reaction>
</comment>
<comment type="function">
    <text evidence="1 10">Catalyzes the reversible adenylation of nicotinate mononucleotide (NaMN) to nicotinic acid adenine dinucleotide (NaAD).</text>
</comment>
<keyword evidence="6 10" id="KW-0547">Nucleotide-binding</keyword>
<dbReference type="EC" id="2.7.7.18" evidence="10"/>
<dbReference type="GO" id="GO:0009435">
    <property type="term" value="P:NAD+ biosynthetic process"/>
    <property type="evidence" value="ECO:0007669"/>
    <property type="project" value="UniProtKB-UniRule"/>
</dbReference>
<evidence type="ECO:0000256" key="2">
    <source>
        <dbReference type="ARBA" id="ARBA00005019"/>
    </source>
</evidence>
<dbReference type="GO" id="GO:0005524">
    <property type="term" value="F:ATP binding"/>
    <property type="evidence" value="ECO:0007669"/>
    <property type="project" value="UniProtKB-KW"/>
</dbReference>
<keyword evidence="8 10" id="KW-0520">NAD</keyword>
<evidence type="ECO:0000256" key="1">
    <source>
        <dbReference type="ARBA" id="ARBA00002324"/>
    </source>
</evidence>
<evidence type="ECO:0000313" key="12">
    <source>
        <dbReference type="EMBL" id="XCJ16560.1"/>
    </source>
</evidence>
<dbReference type="Gene3D" id="3.40.50.620">
    <property type="entry name" value="HUPs"/>
    <property type="match status" value="1"/>
</dbReference>
<name>A0AAU8IEN2_9BACL</name>
<evidence type="ECO:0000256" key="6">
    <source>
        <dbReference type="ARBA" id="ARBA00022741"/>
    </source>
</evidence>
<dbReference type="SUPFAM" id="SSF52374">
    <property type="entry name" value="Nucleotidylyl transferase"/>
    <property type="match status" value="1"/>
</dbReference>
<proteinExistence type="inferred from homology"/>
<comment type="similarity">
    <text evidence="10">Belongs to the NadD family.</text>
</comment>
<evidence type="ECO:0000256" key="5">
    <source>
        <dbReference type="ARBA" id="ARBA00022695"/>
    </source>
</evidence>
<dbReference type="AlphaFoldDB" id="A0AAU8IEN2"/>
<feature type="domain" description="Cytidyltransferase-like" evidence="11">
    <location>
        <begin position="6"/>
        <end position="165"/>
    </location>
</feature>
<evidence type="ECO:0000259" key="11">
    <source>
        <dbReference type="Pfam" id="PF01467"/>
    </source>
</evidence>
<organism evidence="12">
    <name type="scientific">Sporolactobacillus sp. Y61</name>
    <dbReference type="NCBI Taxonomy" id="3160863"/>
    <lineage>
        <taxon>Bacteria</taxon>
        <taxon>Bacillati</taxon>
        <taxon>Bacillota</taxon>
        <taxon>Bacilli</taxon>
        <taxon>Bacillales</taxon>
        <taxon>Sporolactobacillaceae</taxon>
        <taxon>Sporolactobacillus</taxon>
    </lineage>
</organism>
<dbReference type="GO" id="GO:0004515">
    <property type="term" value="F:nicotinate-nucleotide adenylyltransferase activity"/>
    <property type="evidence" value="ECO:0007669"/>
    <property type="project" value="UniProtKB-UniRule"/>
</dbReference>
<evidence type="ECO:0000256" key="10">
    <source>
        <dbReference type="HAMAP-Rule" id="MF_00244"/>
    </source>
</evidence>
<evidence type="ECO:0000256" key="4">
    <source>
        <dbReference type="ARBA" id="ARBA00022679"/>
    </source>
</evidence>
<dbReference type="RefSeq" id="WP_353948030.1">
    <property type="nucleotide sequence ID" value="NZ_CP159510.1"/>
</dbReference>
<gene>
    <name evidence="10" type="primary">nadD</name>
    <name evidence="12" type="ORF">ABNN70_13025</name>
</gene>
<accession>A0AAU8IEN2</accession>
<dbReference type="CDD" id="cd02165">
    <property type="entry name" value="NMNAT"/>
    <property type="match status" value="1"/>
</dbReference>
<protein>
    <recommendedName>
        <fullName evidence="10">Probable nicotinate-nucleotide adenylyltransferase</fullName>
        <ecNumber evidence="10">2.7.7.18</ecNumber>
    </recommendedName>
    <alternativeName>
        <fullName evidence="10">Deamido-NAD(+) diphosphorylase</fullName>
    </alternativeName>
    <alternativeName>
        <fullName evidence="10">Deamido-NAD(+) pyrophosphorylase</fullName>
    </alternativeName>
    <alternativeName>
        <fullName evidence="10">Nicotinate mononucleotide adenylyltransferase</fullName>
        <shortName evidence="10">NaMN adenylyltransferase</shortName>
    </alternativeName>
</protein>
<dbReference type="NCBIfam" id="TIGR00125">
    <property type="entry name" value="cyt_tran_rel"/>
    <property type="match status" value="1"/>
</dbReference>
<dbReference type="InterPro" id="IPR005248">
    <property type="entry name" value="NadD/NMNAT"/>
</dbReference>
<keyword evidence="7 10" id="KW-0067">ATP-binding</keyword>
<dbReference type="InterPro" id="IPR004821">
    <property type="entry name" value="Cyt_trans-like"/>
</dbReference>
<evidence type="ECO:0000256" key="8">
    <source>
        <dbReference type="ARBA" id="ARBA00023027"/>
    </source>
</evidence>
<dbReference type="Pfam" id="PF01467">
    <property type="entry name" value="CTP_transf_like"/>
    <property type="match status" value="1"/>
</dbReference>
<dbReference type="NCBIfam" id="TIGR00482">
    <property type="entry name" value="nicotinate (nicotinamide) nucleotide adenylyltransferase"/>
    <property type="match status" value="1"/>
</dbReference>
<keyword evidence="3 10" id="KW-0662">Pyridine nucleotide biosynthesis</keyword>